<organism evidence="5 6">
    <name type="scientific">Acipenser oxyrinchus oxyrinchus</name>
    <dbReference type="NCBI Taxonomy" id="40147"/>
    <lineage>
        <taxon>Eukaryota</taxon>
        <taxon>Metazoa</taxon>
        <taxon>Chordata</taxon>
        <taxon>Craniata</taxon>
        <taxon>Vertebrata</taxon>
        <taxon>Euteleostomi</taxon>
        <taxon>Actinopterygii</taxon>
        <taxon>Chondrostei</taxon>
        <taxon>Acipenseriformes</taxon>
        <taxon>Acipenseridae</taxon>
        <taxon>Acipenser</taxon>
    </lineage>
</organism>
<feature type="domain" description="HECT" evidence="4">
    <location>
        <begin position="192"/>
        <end position="261"/>
    </location>
</feature>
<dbReference type="Pfam" id="PF00632">
    <property type="entry name" value="HECT"/>
    <property type="match status" value="1"/>
</dbReference>
<accession>A0AAD8GID6</accession>
<sequence length="261" mass="29120">MSLLFLALKGNSYFYAGQLMAMSIIHGGPPPQFVSPVLTEALICGPDKVIVSAEDVANEEIRSQIILIRDASSEDALEDAVSKASSILALSGCFRRIDMQNRGEVAIHYRFSEGLTALGMLNALKTYPMQLRCLFVESIERLTAEHLENLFKVHLSEAGSNKYHGECITLGFWRDYLQDAELKLTTVLLEEVLVFVTGSDKIPALGFSPAPSVEFLHDEDHRFPIANTCENVIRLPLKSKYEYFKKDMDFGIKNSHGFGRP</sequence>
<keyword evidence="1" id="KW-0808">Transferase</keyword>
<dbReference type="InterPro" id="IPR000569">
    <property type="entry name" value="HECT_dom"/>
</dbReference>
<comment type="caution">
    <text evidence="5">The sequence shown here is derived from an EMBL/GenBank/DDBJ whole genome shotgun (WGS) entry which is preliminary data.</text>
</comment>
<dbReference type="AlphaFoldDB" id="A0AAD8GID6"/>
<dbReference type="SUPFAM" id="SSF56204">
    <property type="entry name" value="Hect, E3 ligase catalytic domain"/>
    <property type="match status" value="1"/>
</dbReference>
<feature type="active site" description="Glycyl thioester intermediate" evidence="3">
    <location>
        <position position="229"/>
    </location>
</feature>
<keyword evidence="6" id="KW-1185">Reference proteome</keyword>
<protein>
    <submittedName>
        <fullName evidence="5">G2/M phase-specific E3 ubiquitin-protein ligase-like</fullName>
    </submittedName>
</protein>
<name>A0AAD8GID6_ACIOX</name>
<reference evidence="5" key="1">
    <citation type="submission" date="2022-02" db="EMBL/GenBank/DDBJ databases">
        <title>Atlantic sturgeon de novo genome assembly.</title>
        <authorList>
            <person name="Stock M."/>
            <person name="Klopp C."/>
            <person name="Guiguen Y."/>
            <person name="Cabau C."/>
            <person name="Parinello H."/>
            <person name="Santidrian Yebra-Pimentel E."/>
            <person name="Kuhl H."/>
            <person name="Dirks R.P."/>
            <person name="Guessner J."/>
            <person name="Wuertz S."/>
            <person name="Du K."/>
            <person name="Schartl M."/>
        </authorList>
    </citation>
    <scope>NUCLEOTIDE SEQUENCE</scope>
    <source>
        <strain evidence="5">STURGEONOMICS-FGT-2020</strain>
        <tissue evidence="5">Whole blood</tissue>
    </source>
</reference>
<gene>
    <name evidence="5" type="primary">G2E3</name>
    <name evidence="5" type="ORF">AOXY_G2314</name>
</gene>
<dbReference type="GO" id="GO:0004842">
    <property type="term" value="F:ubiquitin-protein transferase activity"/>
    <property type="evidence" value="ECO:0007669"/>
    <property type="project" value="InterPro"/>
</dbReference>
<evidence type="ECO:0000259" key="4">
    <source>
        <dbReference type="PROSITE" id="PS50237"/>
    </source>
</evidence>
<evidence type="ECO:0000256" key="1">
    <source>
        <dbReference type="ARBA" id="ARBA00022679"/>
    </source>
</evidence>
<proteinExistence type="predicted"/>
<dbReference type="EMBL" id="JAGXEW010000002">
    <property type="protein sequence ID" value="KAK1174744.1"/>
    <property type="molecule type" value="Genomic_DNA"/>
</dbReference>
<dbReference type="Gene3D" id="3.30.2410.10">
    <property type="entry name" value="Hect, E3 ligase catalytic domain"/>
    <property type="match status" value="1"/>
</dbReference>
<evidence type="ECO:0000313" key="6">
    <source>
        <dbReference type="Proteomes" id="UP001230051"/>
    </source>
</evidence>
<evidence type="ECO:0000256" key="3">
    <source>
        <dbReference type="PROSITE-ProRule" id="PRU00104"/>
    </source>
</evidence>
<keyword evidence="2 3" id="KW-0833">Ubl conjugation pathway</keyword>
<dbReference type="PROSITE" id="PS50237">
    <property type="entry name" value="HECT"/>
    <property type="match status" value="1"/>
</dbReference>
<dbReference type="Proteomes" id="UP001230051">
    <property type="component" value="Unassembled WGS sequence"/>
</dbReference>
<evidence type="ECO:0000313" key="5">
    <source>
        <dbReference type="EMBL" id="KAK1174744.1"/>
    </source>
</evidence>
<evidence type="ECO:0000256" key="2">
    <source>
        <dbReference type="ARBA" id="ARBA00022786"/>
    </source>
</evidence>
<dbReference type="InterPro" id="IPR035983">
    <property type="entry name" value="Hect_E3_ubiquitin_ligase"/>
</dbReference>